<dbReference type="GO" id="GO:0006431">
    <property type="term" value="P:methionyl-tRNA aminoacylation"/>
    <property type="evidence" value="ECO:0007669"/>
    <property type="project" value="InterPro"/>
</dbReference>
<dbReference type="PANTHER" id="PTHR43326">
    <property type="entry name" value="METHIONYL-TRNA SYNTHETASE"/>
    <property type="match status" value="1"/>
</dbReference>
<dbReference type="OrthoDB" id="24670at2759"/>
<dbReference type="Gene3D" id="1.10.730.10">
    <property type="entry name" value="Isoleucyl-tRNA Synthetase, Domain 1"/>
    <property type="match status" value="1"/>
</dbReference>
<dbReference type="GO" id="GO:0004825">
    <property type="term" value="F:methionine-tRNA ligase activity"/>
    <property type="evidence" value="ECO:0007669"/>
    <property type="project" value="UniProtKB-EC"/>
</dbReference>
<feature type="domain" description="Methionyl/Leucyl tRNA synthetase" evidence="11">
    <location>
        <begin position="56"/>
        <end position="422"/>
    </location>
</feature>
<reference evidence="13 14" key="1">
    <citation type="journal article" date="2020" name="ISME J.">
        <title>Uncovering the hidden diversity of litter-decomposition mechanisms in mushroom-forming fungi.</title>
        <authorList>
            <person name="Floudas D."/>
            <person name="Bentzer J."/>
            <person name="Ahren D."/>
            <person name="Johansson T."/>
            <person name="Persson P."/>
            <person name="Tunlid A."/>
        </authorList>
    </citation>
    <scope>NUCLEOTIDE SEQUENCE [LARGE SCALE GENOMIC DNA]</scope>
    <source>
        <strain evidence="13 14">CBS 406.79</strain>
    </source>
</reference>
<dbReference type="InterPro" id="IPR014729">
    <property type="entry name" value="Rossmann-like_a/b/a_fold"/>
</dbReference>
<dbReference type="EC" id="6.1.1.10" evidence="2"/>
<evidence type="ECO:0000313" key="13">
    <source>
        <dbReference type="EMBL" id="KAF5389411.1"/>
    </source>
</evidence>
<gene>
    <name evidence="13" type="ORF">D9757_004312</name>
</gene>
<name>A0A8H5HUA4_9AGAR</name>
<comment type="similarity">
    <text evidence="1 10">Belongs to the class-I aminoacyl-tRNA synthetase family.</text>
</comment>
<dbReference type="SUPFAM" id="SSF52374">
    <property type="entry name" value="Nucleotidylyl transferase"/>
    <property type="match status" value="1"/>
</dbReference>
<dbReference type="PANTHER" id="PTHR43326:SF1">
    <property type="entry name" value="METHIONINE--TRNA LIGASE, MITOCHONDRIAL"/>
    <property type="match status" value="1"/>
</dbReference>
<dbReference type="CDD" id="cd00814">
    <property type="entry name" value="MetRS_core"/>
    <property type="match status" value="1"/>
</dbReference>
<keyword evidence="7 10" id="KW-0030">Aminoacyl-tRNA synthetase</keyword>
<protein>
    <recommendedName>
        <fullName evidence="9">Probable methionine--tRNA ligase, mitochondrial</fullName>
        <ecNumber evidence="2">6.1.1.10</ecNumber>
    </recommendedName>
</protein>
<evidence type="ECO:0000259" key="11">
    <source>
        <dbReference type="Pfam" id="PF09334"/>
    </source>
</evidence>
<organism evidence="13 14">
    <name type="scientific">Collybiopsis confluens</name>
    <dbReference type="NCBI Taxonomy" id="2823264"/>
    <lineage>
        <taxon>Eukaryota</taxon>
        <taxon>Fungi</taxon>
        <taxon>Dikarya</taxon>
        <taxon>Basidiomycota</taxon>
        <taxon>Agaricomycotina</taxon>
        <taxon>Agaricomycetes</taxon>
        <taxon>Agaricomycetidae</taxon>
        <taxon>Agaricales</taxon>
        <taxon>Marasmiineae</taxon>
        <taxon>Omphalotaceae</taxon>
        <taxon>Collybiopsis</taxon>
    </lineage>
</organism>
<accession>A0A8H5HUA4</accession>
<evidence type="ECO:0000256" key="6">
    <source>
        <dbReference type="ARBA" id="ARBA00022917"/>
    </source>
</evidence>
<keyword evidence="4 10" id="KW-0547">Nucleotide-binding</keyword>
<evidence type="ECO:0000256" key="1">
    <source>
        <dbReference type="ARBA" id="ARBA00005594"/>
    </source>
</evidence>
<dbReference type="Gene3D" id="2.170.220.10">
    <property type="match status" value="1"/>
</dbReference>
<dbReference type="InterPro" id="IPR014758">
    <property type="entry name" value="Met-tRNA_synth"/>
</dbReference>
<dbReference type="SUPFAM" id="SSF47323">
    <property type="entry name" value="Anticodon-binding domain of a subclass of class I aminoacyl-tRNA synthetases"/>
    <property type="match status" value="1"/>
</dbReference>
<evidence type="ECO:0000256" key="8">
    <source>
        <dbReference type="ARBA" id="ARBA00047364"/>
    </source>
</evidence>
<dbReference type="Gene3D" id="3.40.50.620">
    <property type="entry name" value="HUPs"/>
    <property type="match status" value="1"/>
</dbReference>
<comment type="catalytic activity">
    <reaction evidence="8">
        <text>tRNA(Met) + L-methionine + ATP = L-methionyl-tRNA(Met) + AMP + diphosphate</text>
        <dbReference type="Rhea" id="RHEA:13481"/>
        <dbReference type="Rhea" id="RHEA-COMP:9667"/>
        <dbReference type="Rhea" id="RHEA-COMP:9698"/>
        <dbReference type="ChEBI" id="CHEBI:30616"/>
        <dbReference type="ChEBI" id="CHEBI:33019"/>
        <dbReference type="ChEBI" id="CHEBI:57844"/>
        <dbReference type="ChEBI" id="CHEBI:78442"/>
        <dbReference type="ChEBI" id="CHEBI:78530"/>
        <dbReference type="ChEBI" id="CHEBI:456215"/>
        <dbReference type="EC" id="6.1.1.10"/>
    </reaction>
</comment>
<dbReference type="InterPro" id="IPR023457">
    <property type="entry name" value="Met-tRNA_synth_2"/>
</dbReference>
<evidence type="ECO:0000256" key="2">
    <source>
        <dbReference type="ARBA" id="ARBA00012838"/>
    </source>
</evidence>
<proteinExistence type="inferred from homology"/>
<evidence type="ECO:0000256" key="10">
    <source>
        <dbReference type="RuleBase" id="RU363039"/>
    </source>
</evidence>
<dbReference type="PRINTS" id="PR01041">
    <property type="entry name" value="TRNASYNTHMET"/>
</dbReference>
<dbReference type="Proteomes" id="UP000518752">
    <property type="component" value="Unassembled WGS sequence"/>
</dbReference>
<keyword evidence="14" id="KW-1185">Reference proteome</keyword>
<evidence type="ECO:0000256" key="5">
    <source>
        <dbReference type="ARBA" id="ARBA00022840"/>
    </source>
</evidence>
<dbReference type="InterPro" id="IPR033911">
    <property type="entry name" value="MetRS_core"/>
</dbReference>
<evidence type="ECO:0000259" key="12">
    <source>
        <dbReference type="Pfam" id="PF19303"/>
    </source>
</evidence>
<dbReference type="FunFam" id="2.170.220.10:FF:000001">
    <property type="entry name" value="methionine--tRNA ligase, mitochondrial"/>
    <property type="match status" value="1"/>
</dbReference>
<dbReference type="InterPro" id="IPR041872">
    <property type="entry name" value="Anticodon_Met"/>
</dbReference>
<dbReference type="GO" id="GO:0005739">
    <property type="term" value="C:mitochondrion"/>
    <property type="evidence" value="ECO:0007669"/>
    <property type="project" value="UniProtKB-ARBA"/>
</dbReference>
<keyword evidence="5 10" id="KW-0067">ATP-binding</keyword>
<dbReference type="NCBIfam" id="TIGR00398">
    <property type="entry name" value="metG"/>
    <property type="match status" value="1"/>
</dbReference>
<dbReference type="InterPro" id="IPR015413">
    <property type="entry name" value="Methionyl/Leucyl_tRNA_Synth"/>
</dbReference>
<evidence type="ECO:0000256" key="3">
    <source>
        <dbReference type="ARBA" id="ARBA00022598"/>
    </source>
</evidence>
<dbReference type="Pfam" id="PF09334">
    <property type="entry name" value="tRNA-synt_1g"/>
    <property type="match status" value="1"/>
</dbReference>
<evidence type="ECO:0000256" key="4">
    <source>
        <dbReference type="ARBA" id="ARBA00022741"/>
    </source>
</evidence>
<dbReference type="Pfam" id="PF19303">
    <property type="entry name" value="Anticodon_3"/>
    <property type="match status" value="1"/>
</dbReference>
<sequence>MQEHLLFRRRLGRCPSGISRQLGRAEKESKCRRLIHCMFRQVLRQRWASTSVKPWYITTPIFYPNSVPHIGHLYSLVTADIFARHNSLKNPSRPVRFVTGTDEHGLKIQKAAFDKKLPPKEFCDTISQQFRRLASEADVSYTRFIRTSEEAHYAAVAYVWRQLDEKDLIYKGSYSGWYSITDECFYTEGQVTHVPADANNPARTIAKETGATVEHSCETNYMFRLSHFREALLEHYTSNPDCVFPPSHHDHLVSTLKAPLEDISISRPRSRLSWGIPVPNDPEHTIYVWFDALISYLTGIGYPWSNSGIGEGWPVDLQIIGKDIVRFHSVYFPAILLALQLPLQRQILAHAHWTSSQKKMSKSLGNTTDPFQAIEDFGIDSIRYYLAKVGGRFQDDVDWSHVQVAKHDKELQALVGNLFMRITSPAITSRMASECSSSHREPFNFLHAAIETLPTDVSTFLDKMDVAEALEAIVNVLRMANKCLTDLTPWKSSPEVARASYDSCLEALRVSAICLQPFVPRAAGKLLDALGVPSTERAWNSGQTGTVGNVTAGVRLFPSK</sequence>
<dbReference type="GO" id="GO:0005524">
    <property type="term" value="F:ATP binding"/>
    <property type="evidence" value="ECO:0007669"/>
    <property type="project" value="UniProtKB-KW"/>
</dbReference>
<evidence type="ECO:0000313" key="14">
    <source>
        <dbReference type="Proteomes" id="UP000518752"/>
    </source>
</evidence>
<comment type="caution">
    <text evidence="13">The sequence shown here is derived from an EMBL/GenBank/DDBJ whole genome shotgun (WGS) entry which is preliminary data.</text>
</comment>
<dbReference type="EMBL" id="JAACJN010000022">
    <property type="protein sequence ID" value="KAF5389411.1"/>
    <property type="molecule type" value="Genomic_DNA"/>
</dbReference>
<evidence type="ECO:0000256" key="9">
    <source>
        <dbReference type="ARBA" id="ARBA00068817"/>
    </source>
</evidence>
<dbReference type="AlphaFoldDB" id="A0A8H5HUA4"/>
<evidence type="ECO:0000256" key="7">
    <source>
        <dbReference type="ARBA" id="ARBA00023146"/>
    </source>
</evidence>
<dbReference type="InterPro" id="IPR009080">
    <property type="entry name" value="tRNAsynth_Ia_anticodon-bd"/>
</dbReference>
<keyword evidence="3 10" id="KW-0436">Ligase</keyword>
<feature type="domain" description="Methionyl-tRNA synthetase anticodon-binding" evidence="12">
    <location>
        <begin position="446"/>
        <end position="555"/>
    </location>
</feature>
<keyword evidence="6 10" id="KW-0648">Protein biosynthesis</keyword>